<reference evidence="11" key="1">
    <citation type="submission" date="2025-08" db="UniProtKB">
        <authorList>
            <consortium name="RefSeq"/>
        </authorList>
    </citation>
    <scope>IDENTIFICATION</scope>
    <source>
        <tissue evidence="11">Whole insect</tissue>
    </source>
</reference>
<dbReference type="PANTHER" id="PTHR24223">
    <property type="entry name" value="ATP-BINDING CASSETTE SUB-FAMILY C"/>
    <property type="match status" value="1"/>
</dbReference>
<dbReference type="Gene3D" id="1.20.1560.10">
    <property type="entry name" value="ABC transporter type 1, transmembrane domain"/>
    <property type="match status" value="2"/>
</dbReference>
<feature type="transmembrane region" description="Helical" evidence="8">
    <location>
        <begin position="310"/>
        <end position="337"/>
    </location>
</feature>
<feature type="transmembrane region" description="Helical" evidence="8">
    <location>
        <begin position="873"/>
        <end position="891"/>
    </location>
</feature>
<evidence type="ECO:0000313" key="11">
    <source>
        <dbReference type="RefSeq" id="XP_028128982.1"/>
    </source>
</evidence>
<dbReference type="InterPro" id="IPR017871">
    <property type="entry name" value="ABC_transporter-like_CS"/>
</dbReference>
<feature type="domain" description="ABC transporter" evidence="9">
    <location>
        <begin position="1050"/>
        <end position="1283"/>
    </location>
</feature>
<sequence length="1306" mass="147595">MDTGNKTTKPRNPAENTNPISFLFFFYMFPIFKKTYKYKLTEEELFSPLKEHTSSRLGSKLEKAWKEEYRIHKKTALHRALFRIFGLRYTVLGLIRLFDELLLIVVMPYCIRTLVAYLEAGQTKITKDEALIYAAALVITLLLDAVMQQPNYMGLQHIAMKIRVACSSLIYRKTLRFSREALGNTTVGQLVNLLSNDVSKFDQLFGLTHYAWIGPIQVALGTWLLYREIGVSAFFGMAFLVAFVPLQIWLAKKMSVMRLKTALRTDERVKLMNEIISGIQVIKMYCWEKPFAHVIDLARRSEMRAIRSHSCLLGILYSFEVFVSRTAIFVSIVGYVLLGNYVSADKVFAITAIYNQMRTIITIIFSLSITALAEMHVTIDRIHKLMIFDEREQDSEDGYEKMNGNYQSKLNGLDGMKNGINGNGTAIELIKKVKEPKLMLSGVSAKWLAQSPENNLSDITFNVPPNKMLAIIGPVGSGKSSIINLILKELPVKSGKLEIDGKVSYASQEPWLFAASVRQNILFGEEYDEERYKLVVEVCALKSDFALFPHGDKTLVGEKGKALSGGQKARVNLARCVYKKADIYLLDDPLSAVDANVGKHLYDRCIKQFLSNKICVLVTHQLQYLRNADKIIIMKDGKMEMTGSYTELKKSGLDFAKVMEEFNEEAEEDKRMKSIKSKASIYDEPMEDEEDQVLEKEMQEKGTIKAATYYLYLKAGGGICSMLALGFLFIICQVVANAGEYYVTYWVNLEQDFSEKQRMNLTAPNETINRDLIMWSYTALIVGNIIISVVKAVYFMIFFVIASKNLHKYIFDKLIKATMRFYNTNPSGRILNRFSKDLGTVDEYLPSVIIDVIEIALLLLGAITLSAIVEPLLTVPAVVLMIIFYLLKIVYSETSRSVKRVEAITKSPMLSHLTASVNGLSTVRAFHAEKMLTEEFDNYQDSHSAAWFLYLASSKCFGLWLDIICIVFIAVAVFSLLLFRDTIHGGDLGLVITQYLGLMGSLQWGMRQWTELENNMTSVERILEYTRLETEPERKEPKNIPQPWPEKGLVEFRDVSLRYSPQDPPVLKGLNFTVQPKEKIGIVGRTGAGKSSTITALFQLYPLEGTVVVDGVDTTQVPLDLVRTNISIIPQEPVLFSGKMRENLDPFENYSDDVLWNALDQVELKDVISELPAGLNTEVTEGGNNFSVGQRQLVCLARALIRNNKILVMDEATANVDPHTDSLIQKTIRDKFADCTVLTIAHRLHTVMDSDKILVMNSGRVEEFNHPYLLLQNVHGVLHNLVDATGPSTAKNLENIAKESYEKKRV</sequence>
<feature type="transmembrane region" description="Helical" evidence="8">
    <location>
        <begin position="76"/>
        <end position="95"/>
    </location>
</feature>
<dbReference type="Gene3D" id="3.40.50.300">
    <property type="entry name" value="P-loop containing nucleotide triphosphate hydrolases"/>
    <property type="match status" value="2"/>
</dbReference>
<evidence type="ECO:0000259" key="10">
    <source>
        <dbReference type="PROSITE" id="PS50929"/>
    </source>
</evidence>
<gene>
    <name evidence="11" type="primary">LOC114325185</name>
</gene>
<feature type="transmembrane region" description="Helical" evidence="8">
    <location>
        <begin position="711"/>
        <end position="736"/>
    </location>
</feature>
<dbReference type="InterPro" id="IPR011527">
    <property type="entry name" value="ABC1_TM_dom"/>
</dbReference>
<dbReference type="Pfam" id="PF00005">
    <property type="entry name" value="ABC_tran"/>
    <property type="match status" value="2"/>
</dbReference>
<feature type="domain" description="ABC transmembrane type-1" evidence="10">
    <location>
        <begin position="102"/>
        <end position="373"/>
    </location>
</feature>
<dbReference type="CDD" id="cd03250">
    <property type="entry name" value="ABCC_MRP_domain1"/>
    <property type="match status" value="1"/>
</dbReference>
<evidence type="ECO:0000256" key="1">
    <source>
        <dbReference type="ARBA" id="ARBA00004141"/>
    </source>
</evidence>
<dbReference type="FunFam" id="1.20.1560.10:FF:000014">
    <property type="entry name" value="Multidrug resistance-associated protein member 4"/>
    <property type="match status" value="1"/>
</dbReference>
<feature type="transmembrane region" description="Helical" evidence="8">
    <location>
        <begin position="204"/>
        <end position="226"/>
    </location>
</feature>
<feature type="transmembrane region" description="Helical" evidence="8">
    <location>
        <begin position="130"/>
        <end position="147"/>
    </location>
</feature>
<dbReference type="SUPFAM" id="SSF90123">
    <property type="entry name" value="ABC transporter transmembrane region"/>
    <property type="match status" value="2"/>
</dbReference>
<dbReference type="PANTHER" id="PTHR24223:SF448">
    <property type="entry name" value="FI20146P1-RELATED"/>
    <property type="match status" value="1"/>
</dbReference>
<feature type="transmembrane region" description="Helical" evidence="8">
    <location>
        <begin position="959"/>
        <end position="979"/>
    </location>
</feature>
<accession>A0A6P7F294</accession>
<dbReference type="FunFam" id="1.20.1560.10:FF:000026">
    <property type="entry name" value="Multidrug resistance-associated protein lethal(2)03659"/>
    <property type="match status" value="1"/>
</dbReference>
<dbReference type="InParanoid" id="A0A6P7F294"/>
<dbReference type="GO" id="GO:0016020">
    <property type="term" value="C:membrane"/>
    <property type="evidence" value="ECO:0007669"/>
    <property type="project" value="UniProtKB-SubCell"/>
</dbReference>
<keyword evidence="7 8" id="KW-0472">Membrane</keyword>
<evidence type="ECO:0000259" key="9">
    <source>
        <dbReference type="PROSITE" id="PS50893"/>
    </source>
</evidence>
<dbReference type="GO" id="GO:0140359">
    <property type="term" value="F:ABC-type transporter activity"/>
    <property type="evidence" value="ECO:0007669"/>
    <property type="project" value="InterPro"/>
</dbReference>
<organism evidence="11">
    <name type="scientific">Diabrotica virgifera virgifera</name>
    <name type="common">western corn rootworm</name>
    <dbReference type="NCBI Taxonomy" id="50390"/>
    <lineage>
        <taxon>Eukaryota</taxon>
        <taxon>Metazoa</taxon>
        <taxon>Ecdysozoa</taxon>
        <taxon>Arthropoda</taxon>
        <taxon>Hexapoda</taxon>
        <taxon>Insecta</taxon>
        <taxon>Pterygota</taxon>
        <taxon>Neoptera</taxon>
        <taxon>Endopterygota</taxon>
        <taxon>Coleoptera</taxon>
        <taxon>Polyphaga</taxon>
        <taxon>Cucujiformia</taxon>
        <taxon>Chrysomeloidea</taxon>
        <taxon>Chrysomelidae</taxon>
        <taxon>Galerucinae</taxon>
        <taxon>Diabroticina</taxon>
        <taxon>Diabroticites</taxon>
        <taxon>Diabrotica</taxon>
    </lineage>
</organism>
<dbReference type="PROSITE" id="PS00211">
    <property type="entry name" value="ABC_TRANSPORTER_1"/>
    <property type="match status" value="2"/>
</dbReference>
<keyword evidence="4" id="KW-0547">Nucleotide-binding</keyword>
<evidence type="ECO:0000256" key="2">
    <source>
        <dbReference type="ARBA" id="ARBA00022448"/>
    </source>
</evidence>
<dbReference type="InterPro" id="IPR036640">
    <property type="entry name" value="ABC1_TM_sf"/>
</dbReference>
<keyword evidence="6 8" id="KW-1133">Transmembrane helix</keyword>
<evidence type="ECO:0000256" key="8">
    <source>
        <dbReference type="SAM" id="Phobius"/>
    </source>
</evidence>
<feature type="domain" description="ABC transmembrane type-1" evidence="10">
    <location>
        <begin position="724"/>
        <end position="1014"/>
    </location>
</feature>
<dbReference type="FunFam" id="3.40.50.300:FF:000163">
    <property type="entry name" value="Multidrug resistance-associated protein member 4"/>
    <property type="match status" value="1"/>
</dbReference>
<evidence type="ECO:0000256" key="7">
    <source>
        <dbReference type="ARBA" id="ARBA00023136"/>
    </source>
</evidence>
<feature type="transmembrane region" description="Helical" evidence="8">
    <location>
        <begin position="232"/>
        <end position="251"/>
    </location>
</feature>
<protein>
    <submittedName>
        <fullName evidence="11">Probable multidrug resistance-associated protein lethal(2)03659</fullName>
    </submittedName>
</protein>
<dbReference type="PROSITE" id="PS50929">
    <property type="entry name" value="ABC_TM1F"/>
    <property type="match status" value="2"/>
</dbReference>
<dbReference type="RefSeq" id="XP_028128982.1">
    <property type="nucleotide sequence ID" value="XM_028273181.1"/>
</dbReference>
<dbReference type="OrthoDB" id="6500128at2759"/>
<comment type="subcellular location">
    <subcellularLocation>
        <location evidence="1">Membrane</location>
        <topology evidence="1">Multi-pass membrane protein</topology>
    </subcellularLocation>
</comment>
<proteinExistence type="predicted"/>
<keyword evidence="5" id="KW-0067">ATP-binding</keyword>
<dbReference type="CDD" id="cd03244">
    <property type="entry name" value="ABCC_MRP_domain2"/>
    <property type="match status" value="1"/>
</dbReference>
<dbReference type="GO" id="GO:0005524">
    <property type="term" value="F:ATP binding"/>
    <property type="evidence" value="ECO:0007669"/>
    <property type="project" value="UniProtKB-KW"/>
</dbReference>
<dbReference type="Pfam" id="PF00664">
    <property type="entry name" value="ABC_membrane"/>
    <property type="match status" value="2"/>
</dbReference>
<name>A0A6P7F294_DIAVI</name>
<feature type="transmembrane region" description="Helical" evidence="8">
    <location>
        <begin position="357"/>
        <end position="377"/>
    </location>
</feature>
<evidence type="ECO:0000256" key="3">
    <source>
        <dbReference type="ARBA" id="ARBA00022692"/>
    </source>
</evidence>
<keyword evidence="3 8" id="KW-0812">Transmembrane</keyword>
<evidence type="ECO:0000256" key="5">
    <source>
        <dbReference type="ARBA" id="ARBA00022840"/>
    </source>
</evidence>
<evidence type="ECO:0000256" key="6">
    <source>
        <dbReference type="ARBA" id="ARBA00022989"/>
    </source>
</evidence>
<dbReference type="PROSITE" id="PS50893">
    <property type="entry name" value="ABC_TRANSPORTER_2"/>
    <property type="match status" value="2"/>
</dbReference>
<dbReference type="SUPFAM" id="SSF52540">
    <property type="entry name" value="P-loop containing nucleoside triphosphate hydrolases"/>
    <property type="match status" value="2"/>
</dbReference>
<keyword evidence="2" id="KW-0813">Transport</keyword>
<feature type="transmembrane region" description="Helical" evidence="8">
    <location>
        <begin position="101"/>
        <end position="118"/>
    </location>
</feature>
<dbReference type="KEGG" id="dvv:114325185"/>
<dbReference type="InterPro" id="IPR050173">
    <property type="entry name" value="ABC_transporter_C-like"/>
</dbReference>
<dbReference type="InterPro" id="IPR003593">
    <property type="entry name" value="AAA+_ATPase"/>
</dbReference>
<evidence type="ECO:0000256" key="4">
    <source>
        <dbReference type="ARBA" id="ARBA00022741"/>
    </source>
</evidence>
<dbReference type="GO" id="GO:0016887">
    <property type="term" value="F:ATP hydrolysis activity"/>
    <property type="evidence" value="ECO:0007669"/>
    <property type="project" value="InterPro"/>
</dbReference>
<dbReference type="InterPro" id="IPR003439">
    <property type="entry name" value="ABC_transporter-like_ATP-bd"/>
</dbReference>
<feature type="domain" description="ABC transporter" evidence="9">
    <location>
        <begin position="438"/>
        <end position="661"/>
    </location>
</feature>
<dbReference type="SMART" id="SM00382">
    <property type="entry name" value="AAA"/>
    <property type="match status" value="2"/>
</dbReference>
<dbReference type="FunFam" id="3.40.50.300:FF:000482">
    <property type="entry name" value="Multidrug resistance-associated protein member 4"/>
    <property type="match status" value="1"/>
</dbReference>
<dbReference type="InterPro" id="IPR027417">
    <property type="entry name" value="P-loop_NTPase"/>
</dbReference>
<feature type="transmembrane region" description="Helical" evidence="8">
    <location>
        <begin position="774"/>
        <end position="801"/>
    </location>
</feature>